<evidence type="ECO:0000259" key="1">
    <source>
        <dbReference type="Pfam" id="PF25019"/>
    </source>
</evidence>
<evidence type="ECO:0000313" key="2">
    <source>
        <dbReference type="EMBL" id="KAG6431617.1"/>
    </source>
</evidence>
<dbReference type="Proteomes" id="UP000298416">
    <property type="component" value="Unassembled WGS sequence"/>
</dbReference>
<comment type="caution">
    <text evidence="2">The sequence shown here is derived from an EMBL/GenBank/DDBJ whole genome shotgun (WGS) entry which is preliminary data.</text>
</comment>
<gene>
    <name evidence="2" type="ORF">SASPL_109696</name>
</gene>
<feature type="domain" description="R13L1/DRL21-like LRR repeat region" evidence="1">
    <location>
        <begin position="14"/>
        <end position="79"/>
    </location>
</feature>
<name>A0A8X8YJ59_SALSN</name>
<dbReference type="InterPro" id="IPR056789">
    <property type="entry name" value="LRR_R13L1-DRL21"/>
</dbReference>
<keyword evidence="3" id="KW-1185">Reference proteome</keyword>
<evidence type="ECO:0000313" key="3">
    <source>
        <dbReference type="Proteomes" id="UP000298416"/>
    </source>
</evidence>
<dbReference type="EMBL" id="PNBA02000003">
    <property type="protein sequence ID" value="KAG6431617.1"/>
    <property type="molecule type" value="Genomic_DNA"/>
</dbReference>
<accession>A0A8X8YJ59</accession>
<dbReference type="AlphaFoldDB" id="A0A8X8YJ59"/>
<organism evidence="2">
    <name type="scientific">Salvia splendens</name>
    <name type="common">Scarlet sage</name>
    <dbReference type="NCBI Taxonomy" id="180675"/>
    <lineage>
        <taxon>Eukaryota</taxon>
        <taxon>Viridiplantae</taxon>
        <taxon>Streptophyta</taxon>
        <taxon>Embryophyta</taxon>
        <taxon>Tracheophyta</taxon>
        <taxon>Spermatophyta</taxon>
        <taxon>Magnoliopsida</taxon>
        <taxon>eudicotyledons</taxon>
        <taxon>Gunneridae</taxon>
        <taxon>Pentapetalae</taxon>
        <taxon>asterids</taxon>
        <taxon>lamiids</taxon>
        <taxon>Lamiales</taxon>
        <taxon>Lamiaceae</taxon>
        <taxon>Nepetoideae</taxon>
        <taxon>Mentheae</taxon>
        <taxon>Salviinae</taxon>
        <taxon>Salvia</taxon>
        <taxon>Salvia subgen. Calosphace</taxon>
        <taxon>core Calosphace</taxon>
    </lineage>
</organism>
<protein>
    <recommendedName>
        <fullName evidence="1">R13L1/DRL21-like LRR repeat region domain-containing protein</fullName>
    </recommendedName>
</protein>
<reference evidence="2" key="1">
    <citation type="submission" date="2018-01" db="EMBL/GenBank/DDBJ databases">
        <authorList>
            <person name="Mao J.F."/>
        </authorList>
    </citation>
    <scope>NUCLEOTIDE SEQUENCE</scope>
    <source>
        <strain evidence="2">Huo1</strain>
        <tissue evidence="2">Leaf</tissue>
    </source>
</reference>
<sequence>MNIFVVRAKIGNSLEELHCLNLKGELSIQHLERVTNHLDAKKANIADKKNLMMLTLSWERNGLSKLEEEDEKVLEALRTSLQS</sequence>
<proteinExistence type="predicted"/>
<reference evidence="2" key="2">
    <citation type="submission" date="2020-08" db="EMBL/GenBank/DDBJ databases">
        <title>Plant Genome Project.</title>
        <authorList>
            <person name="Zhang R.-G."/>
        </authorList>
    </citation>
    <scope>NUCLEOTIDE SEQUENCE</scope>
    <source>
        <strain evidence="2">Huo1</strain>
        <tissue evidence="2">Leaf</tissue>
    </source>
</reference>
<dbReference type="Pfam" id="PF25019">
    <property type="entry name" value="LRR_R13L1-DRL21"/>
    <property type="match status" value="1"/>
</dbReference>